<keyword evidence="1" id="KW-0233">DNA recombination</keyword>
<dbReference type="PANTHER" id="PTHR47642">
    <property type="entry name" value="ATP-DEPENDENT DNA HELICASE"/>
    <property type="match status" value="1"/>
</dbReference>
<comment type="cofactor">
    <cofactor evidence="1">
        <name>Mg(2+)</name>
        <dbReference type="ChEBI" id="CHEBI:18420"/>
    </cofactor>
</comment>
<dbReference type="Gene3D" id="3.40.50.300">
    <property type="entry name" value="P-loop containing nucleotide triphosphate hydrolases"/>
    <property type="match status" value="1"/>
</dbReference>
<comment type="catalytic activity">
    <reaction evidence="1">
        <text>ATP + H2O = ADP + phosphate + H(+)</text>
        <dbReference type="Rhea" id="RHEA:13065"/>
        <dbReference type="ChEBI" id="CHEBI:15377"/>
        <dbReference type="ChEBI" id="CHEBI:15378"/>
        <dbReference type="ChEBI" id="CHEBI:30616"/>
        <dbReference type="ChEBI" id="CHEBI:43474"/>
        <dbReference type="ChEBI" id="CHEBI:456216"/>
        <dbReference type="EC" id="5.6.2.3"/>
    </reaction>
</comment>
<evidence type="ECO:0000313" key="4">
    <source>
        <dbReference type="Proteomes" id="UP001642484"/>
    </source>
</evidence>
<evidence type="ECO:0000256" key="1">
    <source>
        <dbReference type="RuleBase" id="RU363044"/>
    </source>
</evidence>
<dbReference type="Proteomes" id="UP001642484">
    <property type="component" value="Unassembled WGS sequence"/>
</dbReference>
<comment type="similarity">
    <text evidence="1">Belongs to the helicase family.</text>
</comment>
<keyword evidence="1" id="KW-0347">Helicase</keyword>
<dbReference type="InterPro" id="IPR027417">
    <property type="entry name" value="P-loop_NTPase"/>
</dbReference>
<dbReference type="PANTHER" id="PTHR47642:SF5">
    <property type="entry name" value="ATP-DEPENDENT DNA HELICASE"/>
    <property type="match status" value="1"/>
</dbReference>
<protein>
    <recommendedName>
        <fullName evidence="1">ATP-dependent DNA helicase</fullName>
        <ecNumber evidence="1">5.6.2.3</ecNumber>
    </recommendedName>
</protein>
<keyword evidence="1" id="KW-0067">ATP-binding</keyword>
<reference evidence="3 4" key="1">
    <citation type="submission" date="2024-02" db="EMBL/GenBank/DDBJ databases">
        <authorList>
            <person name="Chen Y."/>
            <person name="Shah S."/>
            <person name="Dougan E. K."/>
            <person name="Thang M."/>
            <person name="Chan C."/>
        </authorList>
    </citation>
    <scope>NUCLEOTIDE SEQUENCE [LARGE SCALE GENOMIC DNA]</scope>
</reference>
<feature type="domain" description="DNA helicase Pif1-like DEAD-box helicase" evidence="2">
    <location>
        <begin position="185"/>
        <end position="328"/>
    </location>
</feature>
<keyword evidence="1" id="KW-0227">DNA damage</keyword>
<dbReference type="InterPro" id="IPR010285">
    <property type="entry name" value="DNA_helicase_pif1-like_DEAD"/>
</dbReference>
<gene>
    <name evidence="3" type="ORF">CCMP2556_LOCUS44189</name>
</gene>
<comment type="caution">
    <text evidence="3">The sequence shown here is derived from an EMBL/GenBank/DDBJ whole genome shotgun (WGS) entry which is preliminary data.</text>
</comment>
<dbReference type="Pfam" id="PF05970">
    <property type="entry name" value="PIF1"/>
    <property type="match status" value="1"/>
</dbReference>
<keyword evidence="1" id="KW-0378">Hydrolase</keyword>
<keyword evidence="1" id="KW-0547">Nucleotide-binding</keyword>
<sequence>MWTCKSRTGSRSIASAVGLTCLQHNEDDNEDLVVTEELLGVACQTHVAVEEDNHKESKWSTHRRLLVDALQRAEQHWGGRGVSKSVPGEVGNPYATMDTKGIVKGLHRAAEAPAGNATQTKLEPSVTRRPGRLQETLAAIDRWSSTVADGKCNRKQAELCQRVAQQVRAELLAEDGASPQPLRWVVHGGPGTGKSHTLKLIRRELFEGIAGWTHGSQYHVVTLQAVMAKELDGDTIHHAMGLNWQGASDDKISGSKFLDLSAKAVQWRWLIIDEISMVSAELLARMDLRCRELVRDLAQSKYAPGSAHAQPFGGLNVLVAGDLWQLPPPRGTFLGEVPRLAAGTRLGNKLRALDWARQHRQEVKYAIAKDTISSRALQEKPDLGKDKLTWLQRHDQDCGGLYGVLPLCIGMPVTATDHLDRRRGILKGCPGTVVGWSWHEAAGTEAGSTTHIWNQLPTCVFVRFQTKSQWRVQGLATDNVFPVTLQRQAWHLDKGRKRPMLRVARRQFPLAPGFATTAHAAQGQTYAEGAVTDMQIGEGGDPLTAYIAVTRVKDRHGLHIYRPFDAAPYQKGRSVGRALLLQAWRGESIDWATLRARHREEEVCCECHESKPKSGYSAGQWKRDADARVCRECVRNYAANNTPWQCKSCKAWKQEDAFATMYARPQCTFYRVCQTCEPSTFTLDAWQQLEETSCDLPCDGWSASDFGSLTSYFSSLPGFCGGSAAGTFSFYEIWDAVMAVGQGALDRSRTLWWQVVMVQTVMANSEHRDIYEDGTWLWRLHASSALTGRAAFPYHRDLAEPIVGLVMDEEPEQPMVMGTSHTGSLYAIPASTRSPPQLILDGASFEGHTVDGTPVEPGAAPVATFDQDRRTVFAAQPIGYGNSSLYALELDAAQKLAYRHYRFIPFCNASWCAVNELRFRFQEEEIDMSTATTYFLSDLTDVTLRNGAILIDFPAATLVDEFSISIPYNTTDSVPDRWILQGSNDRVRRCVLSGAPSYQAMPDGTYAQMMGETKEGRTVYREASGAIIYWDQTTLSWWVSPRLQQGGYGAIRCVGDVTDPHLLSQASCVGWNGQFWDVAPNVSFECQGNEWIVLHNQSRSYPLPDVPSAPVRWFKVSRIGVNWELIIEDLPGLVGQLVTDPNDGYVAARVTEGGENKLKNLGRIEGSSNDRCSVALRVNLSFVESSDPGHAIDCKATAFGIGGWLWPDSVGEGKLWLTCANDTEFEADNWVQRYAEATADSSFSFTSDLGKSPDSHALKAQVARALELAVAPTLLAGVSLSGPTSYFVCPLGSNCSFSPELEVRVIKGETTCGCEAQVLTIETHGFYKACYCLAGALDSSSGACASDGDFSSFAGNVLGAGPEPGRLLAMSISLGVSWESSVTGFTTQMEVYRNMLEYATGLSFSTLSFPSVVKISNASAPTCGYNPSACDLVGEVFCTLGEHCVVSLNGTSMRTFNGLKLVHKSHSCETALAHPALAAFETLINPKEGCTRSDGYKATYRPVHHWDMGFSTRGASEVAEEPPGPGLYKLCWSYDPQANVSSTGEDFSIYRDAGYMTMLGPLAMDFECFLHFPCIINISGIGLAASNKVLLIEITSRCGDPNISALDDRWSTSNPTAVTQDSQGSFNLYSFGINAGKHGASHRICWAHDPEREGSLSDSTLYRVEIDPDLRWFRLSAVVDCVVLGRPCHITVMGSGILPSSKILLISNEGRCGATNATAVSIAGLSNPTAVESDTAVPSVEGLYALGALLVEALPLGVRICWGSNPKNGSAVDLEDYPFEVAYPMHYASTSFFEGRVGAIGLVQLDSEKADKHRVLALYSDPSDTPETSNTLVGSPTEWADYDCCSMAGHAAGAVLRVDATNRALPAGGYVFHQRPSDGYAAVALTMRRPLKQGLPDCESCDDFTSKHTDYVVVTGYRDLSSPERHPGNLMMLKAQPTGPQWAPTWQARRATQHFHSMPPEGLGDWEDAFRPCITSDPYAACAYTSREAVESQKVARLSPTSLLAVFLDGSSKLGTVVLITVVHHFPDQWSLHLGAKQVVNAGTTSNIDVAALSESTAVVAFADDATSSLQARVVEVADGALILGETALIAGNVSLVSDNNTEANVSESNWTFAPTHRRLSVAAVDATRALVASAPPLANGEVILLSVNGLNTTRATAASLRSPADDITMVFLGGVGAMCVYRDDVEGFATAQEVEVYENFNGEAHALTLGSTSIFTAFPVEGLVATALNRTGLLVAYRAADGRGMTTLIGASFNAV</sequence>
<dbReference type="SUPFAM" id="SSF52540">
    <property type="entry name" value="P-loop containing nucleoside triphosphate hydrolases"/>
    <property type="match status" value="2"/>
</dbReference>
<proteinExistence type="inferred from homology"/>
<keyword evidence="4" id="KW-1185">Reference proteome</keyword>
<dbReference type="InterPro" id="IPR051055">
    <property type="entry name" value="PIF1_helicase"/>
</dbReference>
<keyword evidence="1" id="KW-0234">DNA repair</keyword>
<evidence type="ECO:0000313" key="3">
    <source>
        <dbReference type="EMBL" id="CAK9092269.1"/>
    </source>
</evidence>
<accession>A0ABP0QWA5</accession>
<evidence type="ECO:0000259" key="2">
    <source>
        <dbReference type="Pfam" id="PF05970"/>
    </source>
</evidence>
<dbReference type="EMBL" id="CAXAMN010025051">
    <property type="protein sequence ID" value="CAK9092269.1"/>
    <property type="molecule type" value="Genomic_DNA"/>
</dbReference>
<dbReference type="EC" id="5.6.2.3" evidence="1"/>
<organism evidence="3 4">
    <name type="scientific">Durusdinium trenchii</name>
    <dbReference type="NCBI Taxonomy" id="1381693"/>
    <lineage>
        <taxon>Eukaryota</taxon>
        <taxon>Sar</taxon>
        <taxon>Alveolata</taxon>
        <taxon>Dinophyceae</taxon>
        <taxon>Suessiales</taxon>
        <taxon>Symbiodiniaceae</taxon>
        <taxon>Durusdinium</taxon>
    </lineage>
</organism>
<name>A0ABP0QWA5_9DINO</name>